<accession>A0A916WYR6</accession>
<keyword evidence="3" id="KW-1185">Reference proteome</keyword>
<dbReference type="Proteomes" id="UP000621454">
    <property type="component" value="Unassembled WGS sequence"/>
</dbReference>
<protein>
    <submittedName>
        <fullName evidence="2">Uncharacterized protein</fullName>
    </submittedName>
</protein>
<evidence type="ECO:0000256" key="1">
    <source>
        <dbReference type="SAM" id="MobiDB-lite"/>
    </source>
</evidence>
<gene>
    <name evidence="2" type="ORF">GCM10011489_30780</name>
</gene>
<evidence type="ECO:0000313" key="2">
    <source>
        <dbReference type="EMBL" id="GGB41047.1"/>
    </source>
</evidence>
<proteinExistence type="predicted"/>
<dbReference type="AlphaFoldDB" id="A0A916WYR6"/>
<organism evidence="2 3">
    <name type="scientific">Gordonia jinhuaensis</name>
    <dbReference type="NCBI Taxonomy" id="1517702"/>
    <lineage>
        <taxon>Bacteria</taxon>
        <taxon>Bacillati</taxon>
        <taxon>Actinomycetota</taxon>
        <taxon>Actinomycetes</taxon>
        <taxon>Mycobacteriales</taxon>
        <taxon>Gordoniaceae</taxon>
        <taxon>Gordonia</taxon>
    </lineage>
</organism>
<reference evidence="2" key="2">
    <citation type="submission" date="2020-09" db="EMBL/GenBank/DDBJ databases">
        <authorList>
            <person name="Sun Q."/>
            <person name="Zhou Y."/>
        </authorList>
    </citation>
    <scope>NUCLEOTIDE SEQUENCE</scope>
    <source>
        <strain evidence="2">CGMCC 1.12827</strain>
    </source>
</reference>
<sequence>MAVAEDFADVGPIHLEMKRIDGGLSAQGSPVFEFEDQEQMAAMTRRLEAAGLAIANTHTPTLKSSGMKPWTDNESRFKREVDPYGLLAQGKSDDELEDDVHNSTVLPSSGWNYRLTDTSRLTTSGEQQ</sequence>
<name>A0A916WYR6_9ACTN</name>
<comment type="caution">
    <text evidence="2">The sequence shown here is derived from an EMBL/GenBank/DDBJ whole genome shotgun (WGS) entry which is preliminary data.</text>
</comment>
<evidence type="ECO:0000313" key="3">
    <source>
        <dbReference type="Proteomes" id="UP000621454"/>
    </source>
</evidence>
<dbReference type="RefSeq" id="WP_188587463.1">
    <property type="nucleotide sequence ID" value="NZ_BMGC01000027.1"/>
</dbReference>
<reference evidence="2" key="1">
    <citation type="journal article" date="2014" name="Int. J. Syst. Evol. Microbiol.">
        <title>Complete genome sequence of Corynebacterium casei LMG S-19264T (=DSM 44701T), isolated from a smear-ripened cheese.</title>
        <authorList>
            <consortium name="US DOE Joint Genome Institute (JGI-PGF)"/>
            <person name="Walter F."/>
            <person name="Albersmeier A."/>
            <person name="Kalinowski J."/>
            <person name="Ruckert C."/>
        </authorList>
    </citation>
    <scope>NUCLEOTIDE SEQUENCE</scope>
    <source>
        <strain evidence="2">CGMCC 1.12827</strain>
    </source>
</reference>
<dbReference type="EMBL" id="BMGC01000027">
    <property type="protein sequence ID" value="GGB41047.1"/>
    <property type="molecule type" value="Genomic_DNA"/>
</dbReference>
<feature type="region of interest" description="Disordered" evidence="1">
    <location>
        <begin position="88"/>
        <end position="109"/>
    </location>
</feature>